<evidence type="ECO:0000313" key="2">
    <source>
        <dbReference type="Proteomes" id="UP000234474"/>
    </source>
</evidence>
<dbReference type="Proteomes" id="UP000234474">
    <property type="component" value="Unassembled WGS sequence"/>
</dbReference>
<proteinExistence type="predicted"/>
<dbReference type="AlphaFoldDB" id="A0A2I1CFN8"/>
<dbReference type="VEuPathDB" id="FungiDB:P174DRAFT_77856"/>
<protein>
    <submittedName>
        <fullName evidence="1">Uncharacterized protein</fullName>
    </submittedName>
</protein>
<organism evidence="1 2">
    <name type="scientific">Aspergillus novofumigatus (strain IBT 16806)</name>
    <dbReference type="NCBI Taxonomy" id="1392255"/>
    <lineage>
        <taxon>Eukaryota</taxon>
        <taxon>Fungi</taxon>
        <taxon>Dikarya</taxon>
        <taxon>Ascomycota</taxon>
        <taxon>Pezizomycotina</taxon>
        <taxon>Eurotiomycetes</taxon>
        <taxon>Eurotiomycetidae</taxon>
        <taxon>Eurotiales</taxon>
        <taxon>Aspergillaceae</taxon>
        <taxon>Aspergillus</taxon>
        <taxon>Aspergillus subgen. Fumigati</taxon>
    </lineage>
</organism>
<evidence type="ECO:0000313" key="1">
    <source>
        <dbReference type="EMBL" id="PKX96421.1"/>
    </source>
</evidence>
<reference evidence="2" key="1">
    <citation type="journal article" date="2018" name="Proc. Natl. Acad. Sci. U.S.A.">
        <title>Linking secondary metabolites to gene clusters through genome sequencing of six diverse Aspergillus species.</title>
        <authorList>
            <person name="Kaerboelling I."/>
            <person name="Vesth T.C."/>
            <person name="Frisvad J.C."/>
            <person name="Nybo J.L."/>
            <person name="Theobald S."/>
            <person name="Kuo A."/>
            <person name="Bowyer P."/>
            <person name="Matsuda Y."/>
            <person name="Mondo S."/>
            <person name="Lyhne E.K."/>
            <person name="Kogle M.E."/>
            <person name="Clum A."/>
            <person name="Lipzen A."/>
            <person name="Salamov A."/>
            <person name="Ngan C.Y."/>
            <person name="Daum C."/>
            <person name="Chiniquy J."/>
            <person name="Barry K."/>
            <person name="LaButti K."/>
            <person name="Haridas S."/>
            <person name="Simmons B.A."/>
            <person name="Magnuson J.K."/>
            <person name="Mortensen U.H."/>
            <person name="Larsen T.O."/>
            <person name="Grigoriev I.V."/>
            <person name="Baker S.E."/>
            <person name="Andersen M.R."/>
        </authorList>
    </citation>
    <scope>NUCLEOTIDE SEQUENCE [LARGE SCALE GENOMIC DNA]</scope>
    <source>
        <strain evidence="2">IBT 16806</strain>
    </source>
</reference>
<dbReference type="RefSeq" id="XP_024685016.1">
    <property type="nucleotide sequence ID" value="XM_024832459.1"/>
</dbReference>
<sequence length="60" mass="7053">MHPPHPIQVLANRNLPRFLVNKPQILLWTWPGTISPGIVPCYMTIFTDDMNFLHIRIQFI</sequence>
<dbReference type="GeneID" id="36539797"/>
<comment type="caution">
    <text evidence="1">The sequence shown here is derived from an EMBL/GenBank/DDBJ whole genome shotgun (WGS) entry which is preliminary data.</text>
</comment>
<accession>A0A2I1CFN8</accession>
<keyword evidence="2" id="KW-1185">Reference proteome</keyword>
<gene>
    <name evidence="1" type="ORF">P174DRAFT_77856</name>
</gene>
<name>A0A2I1CFN8_ASPN1</name>
<dbReference type="EMBL" id="MSZS01000002">
    <property type="protein sequence ID" value="PKX96421.1"/>
    <property type="molecule type" value="Genomic_DNA"/>
</dbReference>